<sequence>MQTPYARLFGQSGRVVQCLVRRQVVVCSARSVPSRPDVLPRPKGQLSAAPPCPLVAAMARRRLTIAVVDDEEDVRHALHRLLRSAGFEVLAYATGSEFLRHARESAPHCVVLDLHMAGMSGFDVQSQLREWALPLPVVVLTGNDTAEGRRRALDSGAKAFLSKPVDDEALIGAILDAVGSNGAVG</sequence>
<dbReference type="SUPFAM" id="SSF52172">
    <property type="entry name" value="CheY-like"/>
    <property type="match status" value="1"/>
</dbReference>
<dbReference type="InterPro" id="IPR001789">
    <property type="entry name" value="Sig_transdc_resp-reg_receiver"/>
</dbReference>
<keyword evidence="5" id="KW-1185">Reference proteome</keyword>
<dbReference type="Proteomes" id="UP001233535">
    <property type="component" value="Unassembled WGS sequence"/>
</dbReference>
<evidence type="ECO:0000313" key="5">
    <source>
        <dbReference type="Proteomes" id="UP001233535"/>
    </source>
</evidence>
<dbReference type="InterPro" id="IPR011006">
    <property type="entry name" value="CheY-like_superfamily"/>
</dbReference>
<keyword evidence="1 2" id="KW-0597">Phosphoprotein</keyword>
<accession>A0ABU1CAH0</accession>
<reference evidence="4 5" key="1">
    <citation type="submission" date="2023-04" db="EMBL/GenBank/DDBJ databases">
        <title>Lysobacter sp. strain UC isolated from soil sample.</title>
        <authorList>
            <person name="Choksket S."/>
            <person name="Harshvardhan F."/>
            <person name="Rana R."/>
            <person name="Patil P.B."/>
            <person name="Korpole S."/>
        </authorList>
    </citation>
    <scope>NUCLEOTIDE SEQUENCE [LARGE SCALE GENOMIC DNA]</scope>
    <source>
        <strain evidence="4 5">UC</strain>
    </source>
</reference>
<evidence type="ECO:0000313" key="4">
    <source>
        <dbReference type="EMBL" id="MDR0182115.1"/>
    </source>
</evidence>
<dbReference type="PROSITE" id="PS50110">
    <property type="entry name" value="RESPONSE_REGULATORY"/>
    <property type="match status" value="1"/>
</dbReference>
<proteinExistence type="predicted"/>
<feature type="domain" description="Response regulatory" evidence="3">
    <location>
        <begin position="64"/>
        <end position="178"/>
    </location>
</feature>
<dbReference type="SMART" id="SM00448">
    <property type="entry name" value="REC"/>
    <property type="match status" value="1"/>
</dbReference>
<dbReference type="PANTHER" id="PTHR44591:SF3">
    <property type="entry name" value="RESPONSE REGULATORY DOMAIN-CONTAINING PROTEIN"/>
    <property type="match status" value="1"/>
</dbReference>
<protein>
    <submittedName>
        <fullName evidence="4">Response regulator</fullName>
    </submittedName>
</protein>
<dbReference type="Pfam" id="PF00072">
    <property type="entry name" value="Response_reg"/>
    <property type="match status" value="1"/>
</dbReference>
<organism evidence="4 5">
    <name type="scientific">Lysobacter arvi</name>
    <dbReference type="NCBI Taxonomy" id="3038776"/>
    <lineage>
        <taxon>Bacteria</taxon>
        <taxon>Pseudomonadati</taxon>
        <taxon>Pseudomonadota</taxon>
        <taxon>Gammaproteobacteria</taxon>
        <taxon>Lysobacterales</taxon>
        <taxon>Lysobacteraceae</taxon>
        <taxon>Lysobacter</taxon>
    </lineage>
</organism>
<comment type="caution">
    <text evidence="4">The sequence shown here is derived from an EMBL/GenBank/DDBJ whole genome shotgun (WGS) entry which is preliminary data.</text>
</comment>
<dbReference type="Gene3D" id="3.40.50.2300">
    <property type="match status" value="1"/>
</dbReference>
<evidence type="ECO:0000259" key="3">
    <source>
        <dbReference type="PROSITE" id="PS50110"/>
    </source>
</evidence>
<feature type="modified residue" description="4-aspartylphosphate" evidence="2">
    <location>
        <position position="113"/>
    </location>
</feature>
<dbReference type="InterPro" id="IPR050595">
    <property type="entry name" value="Bact_response_regulator"/>
</dbReference>
<dbReference type="EMBL" id="JARUHG010000001">
    <property type="protein sequence ID" value="MDR0182115.1"/>
    <property type="molecule type" value="Genomic_DNA"/>
</dbReference>
<name>A0ABU1CAH0_9GAMM</name>
<evidence type="ECO:0000256" key="1">
    <source>
        <dbReference type="ARBA" id="ARBA00022553"/>
    </source>
</evidence>
<dbReference type="PANTHER" id="PTHR44591">
    <property type="entry name" value="STRESS RESPONSE REGULATOR PROTEIN 1"/>
    <property type="match status" value="1"/>
</dbReference>
<evidence type="ECO:0000256" key="2">
    <source>
        <dbReference type="PROSITE-ProRule" id="PRU00169"/>
    </source>
</evidence>
<gene>
    <name evidence="4" type="ORF">P8609_03910</name>
</gene>